<evidence type="ECO:0000313" key="4">
    <source>
        <dbReference type="EMBL" id="RGV68291.1"/>
    </source>
</evidence>
<dbReference type="Proteomes" id="UP000284543">
    <property type="component" value="Unassembled WGS sequence"/>
</dbReference>
<dbReference type="PANTHER" id="PTHR12304">
    <property type="entry name" value="INOSINE-URIDINE PREFERRING NUCLEOSIDE HYDROLASE"/>
    <property type="match status" value="1"/>
</dbReference>
<name>A0A412YSX7_9FIRM</name>
<dbReference type="Pfam" id="PF01156">
    <property type="entry name" value="IU_nuc_hydro"/>
    <property type="match status" value="1"/>
</dbReference>
<dbReference type="InterPro" id="IPR001910">
    <property type="entry name" value="Inosine/uridine_hydrolase_dom"/>
</dbReference>
<feature type="domain" description="Inosine/uridine-preferring nucleoside hydrolase" evidence="3">
    <location>
        <begin position="6"/>
        <end position="319"/>
    </location>
</feature>
<evidence type="ECO:0000256" key="2">
    <source>
        <dbReference type="ARBA" id="ARBA00023295"/>
    </source>
</evidence>
<dbReference type="PROSITE" id="PS01247">
    <property type="entry name" value="IUNH"/>
    <property type="match status" value="1"/>
</dbReference>
<dbReference type="RefSeq" id="WP_118019794.1">
    <property type="nucleotide sequence ID" value="NZ_CAUHGS010000010.1"/>
</dbReference>
<dbReference type="EMBL" id="QRZM01000031">
    <property type="protein sequence ID" value="RGV68291.1"/>
    <property type="molecule type" value="Genomic_DNA"/>
</dbReference>
<evidence type="ECO:0000256" key="1">
    <source>
        <dbReference type="ARBA" id="ARBA00022801"/>
    </source>
</evidence>
<dbReference type="GO" id="GO:0005829">
    <property type="term" value="C:cytosol"/>
    <property type="evidence" value="ECO:0007669"/>
    <property type="project" value="TreeGrafter"/>
</dbReference>
<proteinExistence type="predicted"/>
<dbReference type="AlphaFoldDB" id="A0A412YSX7"/>
<reference evidence="4 5" key="1">
    <citation type="submission" date="2018-08" db="EMBL/GenBank/DDBJ databases">
        <title>A genome reference for cultivated species of the human gut microbiota.</title>
        <authorList>
            <person name="Zou Y."/>
            <person name="Xue W."/>
            <person name="Luo G."/>
        </authorList>
    </citation>
    <scope>NUCLEOTIDE SEQUENCE [LARGE SCALE GENOMIC DNA]</scope>
    <source>
        <strain evidence="4 5">AF14-18</strain>
    </source>
</reference>
<evidence type="ECO:0000259" key="3">
    <source>
        <dbReference type="Pfam" id="PF01156"/>
    </source>
</evidence>
<sequence length="334" mass="36489">MDKKKIILDVDTGSDDAIAIMTAVLSDELDVLGITTVNGNRPVMNTTENTLRVLDLLKSDIPVYRGCEEPMVAGLMPERQLFKKTNDKKELGGKTVTYHYEFLEELPPSVSKAQDISAVQYLIKALNDSDGDITIIAVGPLTNLGVAMRADPGIINKIKKLIIMGGGCRQTNTTSAAEFNIWKDPEAAQIVLTSGCEILLVPLDATHRAYVDSEESMKLRQIGTPVGIATADLLDARIQAYDLMQPIECAPYGSTPPHDALAVCAAIDETVLRDVRLCRVDVDCGGSWADGMTIVDPRVLTDQPENVHVAFNADREKFVSMLFDILGKKNQEDR</sequence>
<accession>A0A412YSX7</accession>
<dbReference type="Gene3D" id="3.90.245.10">
    <property type="entry name" value="Ribonucleoside hydrolase-like"/>
    <property type="match status" value="1"/>
</dbReference>
<keyword evidence="1 4" id="KW-0378">Hydrolase</keyword>
<dbReference type="InterPro" id="IPR036452">
    <property type="entry name" value="Ribo_hydro-like"/>
</dbReference>
<dbReference type="InterPro" id="IPR023186">
    <property type="entry name" value="IUNH"/>
</dbReference>
<dbReference type="InterPro" id="IPR015910">
    <property type="entry name" value="I/U_nuclsd_hydro_CS"/>
</dbReference>
<comment type="caution">
    <text evidence="4">The sequence shown here is derived from an EMBL/GenBank/DDBJ whole genome shotgun (WGS) entry which is preliminary data.</text>
</comment>
<dbReference type="SUPFAM" id="SSF53590">
    <property type="entry name" value="Nucleoside hydrolase"/>
    <property type="match status" value="1"/>
</dbReference>
<evidence type="ECO:0000313" key="5">
    <source>
        <dbReference type="Proteomes" id="UP000284543"/>
    </source>
</evidence>
<keyword evidence="2" id="KW-0326">Glycosidase</keyword>
<dbReference type="GO" id="GO:0045437">
    <property type="term" value="F:uridine nucleosidase activity"/>
    <property type="evidence" value="ECO:0007669"/>
    <property type="project" value="UniProtKB-ARBA"/>
</dbReference>
<gene>
    <name evidence="4" type="ORF">DWW02_29325</name>
</gene>
<dbReference type="GO" id="GO:0006152">
    <property type="term" value="P:purine nucleoside catabolic process"/>
    <property type="evidence" value="ECO:0007669"/>
    <property type="project" value="TreeGrafter"/>
</dbReference>
<organism evidence="4 5">
    <name type="scientific">Enterocloster bolteae</name>
    <dbReference type="NCBI Taxonomy" id="208479"/>
    <lineage>
        <taxon>Bacteria</taxon>
        <taxon>Bacillati</taxon>
        <taxon>Bacillota</taxon>
        <taxon>Clostridia</taxon>
        <taxon>Lachnospirales</taxon>
        <taxon>Lachnospiraceae</taxon>
        <taxon>Enterocloster</taxon>
    </lineage>
</organism>
<dbReference type="PANTHER" id="PTHR12304:SF4">
    <property type="entry name" value="URIDINE NUCLEOSIDASE"/>
    <property type="match status" value="1"/>
</dbReference>
<protein>
    <submittedName>
        <fullName evidence="4">Nucleoside hydrolase</fullName>
    </submittedName>
</protein>
<dbReference type="GO" id="GO:0008477">
    <property type="term" value="F:purine nucleosidase activity"/>
    <property type="evidence" value="ECO:0007669"/>
    <property type="project" value="TreeGrafter"/>
</dbReference>